<name>A0ABN9RED6_9DINO</name>
<sequence length="1140" mass="125440">MGGKKGAKADQKVEPKAQTDGPQLKHFGDRLCFCAKCRNCSKDMAFTNPTALPKHDRPFKFTSLDPRGPQNACAECYNQKETLSPWMTWGQFNDLGNDVPEFGQVCDAAMQVASGKRKKETLAQEISKEAHVGCRIEQEAELATEQAVKRRCFGVAPRCLGMSPVELLDKNGLEVASGYPVAVGGAPQRIFFYTDVAVKRGIPVLDSRENLSDVQIPANLKRAFDIQELGGGNMQMPNNLKSWEQLEIRSRTIRQKRDELSVSRKKSGEMIPTSADKRDGHDSDDDREKSVDGYAAASSTWIPPSMAASADASRLHDQWKATNKKGSASAAASSRDRHPSPSPPPISKGSPAQIVDANVEDGTLKKVAAGYFVKTPKYWTQVLDIAQGAAGNNMSKDVGQAKLCRSREGNTTEADRLETHLELFAESLKLSPSQVHLLSGDALKKLLTKLQAVNPQPAWALETKRGLTTRKFQCMSDLTLQLSGSSEPTWTELVCVLDPIGNNKSHDFDLLNPTFHAVAKQMGRCLYCEFAKEDYFGKVIPKILCQNSAEGGPQAEGDGLISEKVFTLPEDLQLEDWIVDFGIQMTLLHECLDFIVEPYIVDSEAEDPRNLLQQIQQASIVTKAGDFFSMMAPSLANCHRAQTLIADSLKPNAKYEANYEEVKSMVSKMGQSANNGEREAPSALTSICTKLLAWEGNMPKGSCTRVRELLWAQLVGNYQSIFGGHNEDSNPEDAKEIPADRMATIVDMKECLSTAREVFVDKIELKSYVEKLTRAIGSFDQEKRMKYISEMCREYVATKDIKTLVRLENLLGQIPGGDALTKDALDCISKVVKHASAHMMEVASKEHDGEADESASAKGGKHIETIYLITSAVGRMVPLLKASTEQIMIRLGKYADGIVSAAKSFVNLVEVTNCVKAMGADEEAISQCDQCMPRLLELGRALNSFDAAIGTWKADEGDANFGCIEYERALDIKTKVATAFIKHLKTENEKTENDAKQIYGMEGSTVKSWFDGLAADTKWVELVESRQARDFHANVSLEAVKAKCEEMGQLVRKHDDLFTFLKMPLVKWDSMMKVRADLAALYLELLILDKAGNAQIQKAELRRHAIAAKSLCADASSELSSKGVFPPIAVKMKLALQGKA</sequence>
<dbReference type="EMBL" id="CAUYUJ010006446">
    <property type="protein sequence ID" value="CAK0817362.1"/>
    <property type="molecule type" value="Genomic_DNA"/>
</dbReference>
<feature type="region of interest" description="Disordered" evidence="1">
    <location>
        <begin position="255"/>
        <end position="352"/>
    </location>
</feature>
<feature type="compositionally biased region" description="Basic and acidic residues" evidence="1">
    <location>
        <begin position="255"/>
        <end position="268"/>
    </location>
</feature>
<accession>A0ABN9RED6</accession>
<comment type="caution">
    <text evidence="2">The sequence shown here is derived from an EMBL/GenBank/DDBJ whole genome shotgun (WGS) entry which is preliminary data.</text>
</comment>
<keyword evidence="3" id="KW-1185">Reference proteome</keyword>
<evidence type="ECO:0000313" key="3">
    <source>
        <dbReference type="Proteomes" id="UP001189429"/>
    </source>
</evidence>
<organism evidence="2 3">
    <name type="scientific">Prorocentrum cordatum</name>
    <dbReference type="NCBI Taxonomy" id="2364126"/>
    <lineage>
        <taxon>Eukaryota</taxon>
        <taxon>Sar</taxon>
        <taxon>Alveolata</taxon>
        <taxon>Dinophyceae</taxon>
        <taxon>Prorocentrales</taxon>
        <taxon>Prorocentraceae</taxon>
        <taxon>Prorocentrum</taxon>
    </lineage>
</organism>
<feature type="region of interest" description="Disordered" evidence="1">
    <location>
        <begin position="1"/>
        <end position="22"/>
    </location>
</feature>
<feature type="compositionally biased region" description="Basic and acidic residues" evidence="1">
    <location>
        <begin position="7"/>
        <end position="17"/>
    </location>
</feature>
<dbReference type="Proteomes" id="UP001189429">
    <property type="component" value="Unassembled WGS sequence"/>
</dbReference>
<gene>
    <name evidence="2" type="ORF">PCOR1329_LOCUS19999</name>
</gene>
<evidence type="ECO:0000313" key="2">
    <source>
        <dbReference type="EMBL" id="CAK0817362.1"/>
    </source>
</evidence>
<evidence type="ECO:0000256" key="1">
    <source>
        <dbReference type="SAM" id="MobiDB-lite"/>
    </source>
</evidence>
<reference evidence="2" key="1">
    <citation type="submission" date="2023-10" db="EMBL/GenBank/DDBJ databases">
        <authorList>
            <person name="Chen Y."/>
            <person name="Shah S."/>
            <person name="Dougan E. K."/>
            <person name="Thang M."/>
            <person name="Chan C."/>
        </authorList>
    </citation>
    <scope>NUCLEOTIDE SEQUENCE [LARGE SCALE GENOMIC DNA]</scope>
</reference>
<proteinExistence type="predicted"/>
<feature type="compositionally biased region" description="Basic and acidic residues" evidence="1">
    <location>
        <begin position="275"/>
        <end position="291"/>
    </location>
</feature>
<protein>
    <submittedName>
        <fullName evidence="2">Uncharacterized protein</fullName>
    </submittedName>
</protein>